<dbReference type="CDD" id="cd01665">
    <property type="entry name" value="Cyt_c_Oxidase_III"/>
    <property type="match status" value="1"/>
</dbReference>
<feature type="transmembrane region" description="Helical" evidence="11">
    <location>
        <begin position="272"/>
        <end position="290"/>
    </location>
</feature>
<dbReference type="FunFam" id="1.20.120.80:FF:000003">
    <property type="entry name" value="Cytochrome c oxidase subunit 3"/>
    <property type="match status" value="1"/>
</dbReference>
<keyword evidence="6 11" id="KW-1133">Transmembrane helix</keyword>
<dbReference type="PANTHER" id="PTHR11403">
    <property type="entry name" value="CYTOCHROME C OXIDASE SUBUNIT III"/>
    <property type="match status" value="1"/>
</dbReference>
<dbReference type="PANTHER" id="PTHR11403:SF7">
    <property type="entry name" value="CYTOCHROME C OXIDASE SUBUNIT 3"/>
    <property type="match status" value="1"/>
</dbReference>
<sequence>MGDHGTYYVPKPSHWPLVGSIGLTTMLVGAASWLHADWYGPYIFTIGLFILVCMMFGWFGQVIYENQKGVYDLQVDRSFRWGMTWFIFSEVCFFGAFFGALFFSRFWSVPLLGGDITAHPITHITLWSDFKAQWPLLVNPNNRIFVGANEAMGAWGLAALNTLILLTSGATITWAHWALKLNHRKQLYIGLGLTIALGVLFLFLQAHEYYDAYTEMNLSLDAGIYGTTFFMLTGFHGLHVTIGTIMLIVILARALRGHFTPERHFAFEAVAWYWHFVDVVWLFLFVFVYWL</sequence>
<evidence type="ECO:0000256" key="1">
    <source>
        <dbReference type="ARBA" id="ARBA00004141"/>
    </source>
</evidence>
<dbReference type="InterPro" id="IPR033945">
    <property type="entry name" value="Cyt_c_oxase_su3_dom"/>
</dbReference>
<dbReference type="Pfam" id="PF00510">
    <property type="entry name" value="COX3"/>
    <property type="match status" value="2"/>
</dbReference>
<feature type="transmembrane region" description="Helical" evidence="11">
    <location>
        <begin position="187"/>
        <end position="204"/>
    </location>
</feature>
<evidence type="ECO:0000256" key="6">
    <source>
        <dbReference type="ARBA" id="ARBA00022989"/>
    </source>
</evidence>
<dbReference type="AlphaFoldDB" id="A0A0W0R0Q3"/>
<geneLocation type="plasmid" evidence="14 16">
    <name>24</name>
</geneLocation>
<keyword evidence="14" id="KW-0614">Plasmid</keyword>
<evidence type="ECO:0000313" key="16">
    <source>
        <dbReference type="Proteomes" id="UP000281170"/>
    </source>
</evidence>
<evidence type="ECO:0000313" key="15">
    <source>
        <dbReference type="Proteomes" id="UP000054859"/>
    </source>
</evidence>
<evidence type="ECO:0000259" key="12">
    <source>
        <dbReference type="PROSITE" id="PS50253"/>
    </source>
</evidence>
<evidence type="ECO:0000313" key="13">
    <source>
        <dbReference type="EMBL" id="KTC64621.1"/>
    </source>
</evidence>
<feature type="domain" description="Heme-copper oxidase subunit III family profile" evidence="12">
    <location>
        <begin position="3"/>
        <end position="291"/>
    </location>
</feature>
<name>A0A0W0R0Q3_9GAMM</name>
<dbReference type="EMBL" id="LR134433">
    <property type="protein sequence ID" value="VEH86088.1"/>
    <property type="molecule type" value="Genomic_DNA"/>
</dbReference>
<dbReference type="EMBL" id="LNKA01000019">
    <property type="protein sequence ID" value="KTC64621.1"/>
    <property type="molecule type" value="Genomic_DNA"/>
</dbReference>
<dbReference type="PATRIC" id="fig|45056.6.peg.1976"/>
<dbReference type="OrthoDB" id="9810850at2"/>
<accession>A0A0W0R0Q3</accession>
<feature type="transmembrane region" description="Helical" evidence="11">
    <location>
        <begin position="85"/>
        <end position="107"/>
    </location>
</feature>
<keyword evidence="5" id="KW-1278">Translocase</keyword>
<dbReference type="Proteomes" id="UP000054859">
    <property type="component" value="Unassembled WGS sequence"/>
</dbReference>
<dbReference type="GO" id="GO:0019646">
    <property type="term" value="P:aerobic electron transport chain"/>
    <property type="evidence" value="ECO:0007669"/>
    <property type="project" value="InterPro"/>
</dbReference>
<dbReference type="Gene3D" id="1.20.120.80">
    <property type="entry name" value="Cytochrome c oxidase, subunit III, four-helix bundle"/>
    <property type="match status" value="1"/>
</dbReference>
<feature type="transmembrane region" description="Helical" evidence="11">
    <location>
        <begin position="152"/>
        <end position="175"/>
    </location>
</feature>
<dbReference type="InterPro" id="IPR000298">
    <property type="entry name" value="Cyt_c_oxidase-like_su3"/>
</dbReference>
<dbReference type="Proteomes" id="UP000281170">
    <property type="component" value="Plasmid 24"/>
</dbReference>
<evidence type="ECO:0000256" key="4">
    <source>
        <dbReference type="ARBA" id="ARBA00022692"/>
    </source>
</evidence>
<keyword evidence="14" id="KW-0560">Oxidoreductase</keyword>
<proteinExistence type="inferred from homology"/>
<evidence type="ECO:0000256" key="5">
    <source>
        <dbReference type="ARBA" id="ARBA00022967"/>
    </source>
</evidence>
<dbReference type="EC" id="7.1.1.9" evidence="3"/>
<evidence type="ECO:0000256" key="3">
    <source>
        <dbReference type="ARBA" id="ARBA00012949"/>
    </source>
</evidence>
<evidence type="ECO:0000313" key="14">
    <source>
        <dbReference type="EMBL" id="VEH86088.1"/>
    </source>
</evidence>
<evidence type="ECO:0000256" key="7">
    <source>
        <dbReference type="ARBA" id="ARBA00023136"/>
    </source>
</evidence>
<dbReference type="Gene3D" id="1.10.287.70">
    <property type="match status" value="1"/>
</dbReference>
<evidence type="ECO:0000256" key="11">
    <source>
        <dbReference type="SAM" id="Phobius"/>
    </source>
</evidence>
<organism evidence="13 15">
    <name type="scientific">Legionella adelaidensis</name>
    <dbReference type="NCBI Taxonomy" id="45056"/>
    <lineage>
        <taxon>Bacteria</taxon>
        <taxon>Pseudomonadati</taxon>
        <taxon>Pseudomonadota</taxon>
        <taxon>Gammaproteobacteria</taxon>
        <taxon>Legionellales</taxon>
        <taxon>Legionellaceae</taxon>
        <taxon>Legionella</taxon>
    </lineage>
</organism>
<protein>
    <recommendedName>
        <fullName evidence="3">cytochrome-c oxidase</fullName>
        <ecNumber evidence="3">7.1.1.9</ecNumber>
    </recommendedName>
    <alternativeName>
        <fullName evidence="8">Cytochrome aa3 subunit 3</fullName>
    </alternativeName>
    <alternativeName>
        <fullName evidence="9">Cytochrome c oxidase polypeptide III</fullName>
    </alternativeName>
</protein>
<evidence type="ECO:0000256" key="8">
    <source>
        <dbReference type="ARBA" id="ARBA00031400"/>
    </source>
</evidence>
<dbReference type="GO" id="GO:0004129">
    <property type="term" value="F:cytochrome-c oxidase activity"/>
    <property type="evidence" value="ECO:0007669"/>
    <property type="project" value="UniProtKB-EC"/>
</dbReference>
<dbReference type="KEGG" id="ladl:NCTC12735_01735"/>
<keyword evidence="15" id="KW-1185">Reference proteome</keyword>
<dbReference type="InterPro" id="IPR024791">
    <property type="entry name" value="Cyt_c/ubiquinol_Oxase_su3"/>
</dbReference>
<dbReference type="STRING" id="45056.Lade_1915"/>
<feature type="transmembrane region" description="Helical" evidence="11">
    <location>
        <begin position="15"/>
        <end position="36"/>
    </location>
</feature>
<reference evidence="13 15" key="1">
    <citation type="submission" date="2015-11" db="EMBL/GenBank/DDBJ databases">
        <title>Identification of large and diverse effector repertoires of 38 Legionella species.</title>
        <authorList>
            <person name="Burstein D."/>
            <person name="Amaro F."/>
            <person name="Zusman T."/>
            <person name="Lifshitz Z."/>
            <person name="Cohen O."/>
            <person name="Gilbert J.A."/>
            <person name="Pupko T."/>
            <person name="Shuman H.A."/>
            <person name="Segal G."/>
        </authorList>
    </citation>
    <scope>NUCLEOTIDE SEQUENCE [LARGE SCALE GENOMIC DNA]</scope>
    <source>
        <strain evidence="13 15">1762-AUS-E</strain>
    </source>
</reference>
<keyword evidence="7 11" id="KW-0472">Membrane</keyword>
<evidence type="ECO:0000256" key="2">
    <source>
        <dbReference type="ARBA" id="ARBA00010581"/>
    </source>
</evidence>
<dbReference type="RefSeq" id="WP_084758892.1">
    <property type="nucleotide sequence ID" value="NZ_CAAAHS010000001.1"/>
</dbReference>
<dbReference type="PROSITE" id="PS50253">
    <property type="entry name" value="COX3"/>
    <property type="match status" value="1"/>
</dbReference>
<comment type="subcellular location">
    <subcellularLocation>
        <location evidence="10">Cell membrane</location>
        <topology evidence="10">Multi-pass membrane protein</topology>
    </subcellularLocation>
    <subcellularLocation>
        <location evidence="1">Membrane</location>
        <topology evidence="1">Multi-pass membrane protein</topology>
    </subcellularLocation>
</comment>
<dbReference type="GO" id="GO:0016491">
    <property type="term" value="F:oxidoreductase activity"/>
    <property type="evidence" value="ECO:0007669"/>
    <property type="project" value="UniProtKB-KW"/>
</dbReference>
<dbReference type="InterPro" id="IPR035973">
    <property type="entry name" value="Cyt_c_oxidase_su3-like_sf"/>
</dbReference>
<comment type="similarity">
    <text evidence="2 10">Belongs to the cytochrome c oxidase subunit 3 family.</text>
</comment>
<keyword evidence="4 10" id="KW-0812">Transmembrane</keyword>
<dbReference type="SUPFAM" id="SSF81452">
    <property type="entry name" value="Cytochrome c oxidase subunit III-like"/>
    <property type="match status" value="1"/>
</dbReference>
<dbReference type="InterPro" id="IPR013833">
    <property type="entry name" value="Cyt_c_oxidase_su3_a-hlx"/>
</dbReference>
<feature type="transmembrane region" description="Helical" evidence="11">
    <location>
        <begin position="42"/>
        <end position="64"/>
    </location>
</feature>
<feature type="transmembrane region" description="Helical" evidence="11">
    <location>
        <begin position="224"/>
        <end position="251"/>
    </location>
</feature>
<gene>
    <name evidence="13" type="primary">coxC</name>
    <name evidence="14" type="synonym">ctaE</name>
    <name evidence="13" type="ORF">Lade_1915</name>
    <name evidence="14" type="ORF">NCTC12735_01735</name>
</gene>
<evidence type="ECO:0000256" key="10">
    <source>
        <dbReference type="RuleBase" id="RU003376"/>
    </source>
</evidence>
<dbReference type="GO" id="GO:0005886">
    <property type="term" value="C:plasma membrane"/>
    <property type="evidence" value="ECO:0007669"/>
    <property type="project" value="UniProtKB-SubCell"/>
</dbReference>
<reference evidence="14 16" key="2">
    <citation type="submission" date="2018-12" db="EMBL/GenBank/DDBJ databases">
        <authorList>
            <consortium name="Pathogen Informatics"/>
        </authorList>
    </citation>
    <scope>NUCLEOTIDE SEQUENCE [LARGE SCALE GENOMIC DNA]</scope>
    <source>
        <strain evidence="14 16">NCTC12735</strain>
        <plasmid evidence="16">24</plasmid>
    </source>
</reference>
<evidence type="ECO:0000256" key="9">
    <source>
        <dbReference type="ARBA" id="ARBA00031625"/>
    </source>
</evidence>